<reference evidence="1 2" key="1">
    <citation type="submission" date="2016-12" db="EMBL/GenBank/DDBJ databases">
        <authorList>
            <person name="Song W.-J."/>
            <person name="Kurnit D.M."/>
        </authorList>
    </citation>
    <scope>NUCLEOTIDE SEQUENCE [LARGE SCALE GENOMIC DNA]</scope>
    <source>
        <strain evidence="1 2">DSM 18488</strain>
    </source>
</reference>
<dbReference type="AlphaFoldDB" id="A0A1M7XZ27"/>
<keyword evidence="2" id="KW-1185">Reference proteome</keyword>
<evidence type="ECO:0000313" key="1">
    <source>
        <dbReference type="EMBL" id="SHO44401.1"/>
    </source>
</evidence>
<evidence type="ECO:0000313" key="2">
    <source>
        <dbReference type="Proteomes" id="UP000184603"/>
    </source>
</evidence>
<name>A0A1M7XZ27_9BACT</name>
<dbReference type="Proteomes" id="UP000184603">
    <property type="component" value="Unassembled WGS sequence"/>
</dbReference>
<accession>A0A1M7XZ27</accession>
<dbReference type="EMBL" id="FRFE01000003">
    <property type="protein sequence ID" value="SHO44401.1"/>
    <property type="molecule type" value="Genomic_DNA"/>
</dbReference>
<sequence length="64" mass="6980">MKVFLSPVDLSAANTIIYHVPGGPTLTVQVDGIEEYIELGYEMGHICDNSEIDGTVHFFPRGNA</sequence>
<dbReference type="OrthoDB" id="5432516at2"/>
<protein>
    <submittedName>
        <fullName evidence="1">Uncharacterized protein</fullName>
    </submittedName>
</protein>
<organism evidence="1 2">
    <name type="scientific">Desulfopila aestuarii DSM 18488</name>
    <dbReference type="NCBI Taxonomy" id="1121416"/>
    <lineage>
        <taxon>Bacteria</taxon>
        <taxon>Pseudomonadati</taxon>
        <taxon>Thermodesulfobacteriota</taxon>
        <taxon>Desulfobulbia</taxon>
        <taxon>Desulfobulbales</taxon>
        <taxon>Desulfocapsaceae</taxon>
        <taxon>Desulfopila</taxon>
    </lineage>
</organism>
<dbReference type="RefSeq" id="WP_073612098.1">
    <property type="nucleotide sequence ID" value="NZ_FRFE01000003.1"/>
</dbReference>
<gene>
    <name evidence="1" type="ORF">SAMN02745220_00731</name>
</gene>
<proteinExistence type="predicted"/>